<dbReference type="InterPro" id="IPR019775">
    <property type="entry name" value="WD40_repeat_CS"/>
</dbReference>
<dbReference type="Pfam" id="PF00400">
    <property type="entry name" value="WD40"/>
    <property type="match status" value="5"/>
</dbReference>
<dbReference type="HOGENOM" id="CLU_000288_72_0_1"/>
<dbReference type="EnsemblPlants" id="OPUNC09G14980.1">
    <property type="protein sequence ID" value="OPUNC09G14980.1"/>
    <property type="gene ID" value="OPUNC09G14980"/>
</dbReference>
<keyword evidence="2" id="KW-0677">Repeat</keyword>
<dbReference type="PROSITE" id="PS00678">
    <property type="entry name" value="WD_REPEATS_1"/>
    <property type="match status" value="1"/>
</dbReference>
<dbReference type="GO" id="GO:0000398">
    <property type="term" value="P:mRNA splicing, via spliceosome"/>
    <property type="evidence" value="ECO:0007669"/>
    <property type="project" value="InterPro"/>
</dbReference>
<evidence type="ECO:0000313" key="6">
    <source>
        <dbReference type="Proteomes" id="UP000026962"/>
    </source>
</evidence>
<reference evidence="5" key="2">
    <citation type="submission" date="2018-05" db="EMBL/GenBank/DDBJ databases">
        <title>OpunRS2 (Oryza punctata Reference Sequence Version 2).</title>
        <authorList>
            <person name="Zhang J."/>
            <person name="Kudrna D."/>
            <person name="Lee S."/>
            <person name="Talag J."/>
            <person name="Welchert J."/>
            <person name="Wing R.A."/>
        </authorList>
    </citation>
    <scope>NUCLEOTIDE SEQUENCE [LARGE SCALE GENOMIC DNA]</scope>
</reference>
<comment type="similarity">
    <text evidence="3">Belongs to the WD repeat PRL1/PRL2 family.</text>
</comment>
<evidence type="ECO:0000256" key="4">
    <source>
        <dbReference type="PROSITE-ProRule" id="PRU00221"/>
    </source>
</evidence>
<dbReference type="GO" id="GO:0071011">
    <property type="term" value="C:precatalytic spliceosome"/>
    <property type="evidence" value="ECO:0007669"/>
    <property type="project" value="TreeGrafter"/>
</dbReference>
<dbReference type="PRINTS" id="PR00320">
    <property type="entry name" value="GPROTEINBRPT"/>
</dbReference>
<evidence type="ECO:0000313" key="5">
    <source>
        <dbReference type="EnsemblPlants" id="OPUNC09G14980.1"/>
    </source>
</evidence>
<evidence type="ECO:0000256" key="1">
    <source>
        <dbReference type="ARBA" id="ARBA00022574"/>
    </source>
</evidence>
<organism evidence="5">
    <name type="scientific">Oryza punctata</name>
    <name type="common">Red rice</name>
    <dbReference type="NCBI Taxonomy" id="4537"/>
    <lineage>
        <taxon>Eukaryota</taxon>
        <taxon>Viridiplantae</taxon>
        <taxon>Streptophyta</taxon>
        <taxon>Embryophyta</taxon>
        <taxon>Tracheophyta</taxon>
        <taxon>Spermatophyta</taxon>
        <taxon>Magnoliopsida</taxon>
        <taxon>Liliopsida</taxon>
        <taxon>Poales</taxon>
        <taxon>Poaceae</taxon>
        <taxon>BOP clade</taxon>
        <taxon>Oryzoideae</taxon>
        <taxon>Oryzeae</taxon>
        <taxon>Oryzinae</taxon>
        <taxon>Oryza</taxon>
    </lineage>
</organism>
<dbReference type="eggNOG" id="KOG0285">
    <property type="taxonomic scope" value="Eukaryota"/>
</dbReference>
<feature type="repeat" description="WD" evidence="4">
    <location>
        <begin position="95"/>
        <end position="136"/>
    </location>
</feature>
<proteinExistence type="inferred from homology"/>
<dbReference type="InterPro" id="IPR020472">
    <property type="entry name" value="WD40_PAC1"/>
</dbReference>
<evidence type="ECO:0000256" key="3">
    <source>
        <dbReference type="ARBA" id="ARBA00025726"/>
    </source>
</evidence>
<dbReference type="PANTHER" id="PTHR19923:SF0">
    <property type="entry name" value="PLEIOTROPIC REGULATOR 1"/>
    <property type="match status" value="1"/>
</dbReference>
<dbReference type="SMART" id="SM00320">
    <property type="entry name" value="WD40"/>
    <property type="match status" value="7"/>
</dbReference>
<dbReference type="GO" id="GO:0071013">
    <property type="term" value="C:catalytic step 2 spliceosome"/>
    <property type="evidence" value="ECO:0007669"/>
    <property type="project" value="TreeGrafter"/>
</dbReference>
<dbReference type="PROSITE" id="PS50082">
    <property type="entry name" value="WD_REPEATS_2"/>
    <property type="match status" value="3"/>
</dbReference>
<dbReference type="PANTHER" id="PTHR19923">
    <property type="entry name" value="WD40 REPEAT PROTEINPRL1/PRL2-RELATED"/>
    <property type="match status" value="1"/>
</dbReference>
<dbReference type="InterPro" id="IPR045241">
    <property type="entry name" value="Prp46/PLRG1-like"/>
</dbReference>
<dbReference type="Proteomes" id="UP000026962">
    <property type="component" value="Chromosome 9"/>
</dbReference>
<evidence type="ECO:0000256" key="2">
    <source>
        <dbReference type="ARBA" id="ARBA00022737"/>
    </source>
</evidence>
<dbReference type="CDD" id="cd00200">
    <property type="entry name" value="WD40"/>
    <property type="match status" value="1"/>
</dbReference>
<dbReference type="STRING" id="4537.A0A0E0M3G2"/>
<dbReference type="InterPro" id="IPR001680">
    <property type="entry name" value="WD40_rpt"/>
</dbReference>
<dbReference type="InterPro" id="IPR015943">
    <property type="entry name" value="WD40/YVTN_repeat-like_dom_sf"/>
</dbReference>
<protein>
    <submittedName>
        <fullName evidence="5">Uncharacterized protein</fullName>
    </submittedName>
</protein>
<dbReference type="GO" id="GO:0000974">
    <property type="term" value="C:Prp19 complex"/>
    <property type="evidence" value="ECO:0007669"/>
    <property type="project" value="TreeGrafter"/>
</dbReference>
<name>A0A0E0M3G2_ORYPU</name>
<dbReference type="SUPFAM" id="SSF50978">
    <property type="entry name" value="WD40 repeat-like"/>
    <property type="match status" value="1"/>
</dbReference>
<dbReference type="Gene3D" id="2.130.10.10">
    <property type="entry name" value="YVTN repeat-like/Quinoprotein amine dehydrogenase"/>
    <property type="match status" value="1"/>
</dbReference>
<sequence length="310" mass="33331">MAAQPPAPAPRAPWRNYRIISGGHHGCVRTVAFDPSNHLFFTGAGDRTVKGTRRLTLTGHVGEVRALAVSHRHPYLFSAGDDGEDLEHNQAVRSYHGHLAGVHCLAFHPAIDVLITSGGDAICRVWDVRTRAQVFALAGHPALGSLARATDPQVITGSHDATIQLWDLAAGKTMLTLAHHKKSIRAMALHPAERSRSAFASAAADGVKKFSLPGGELLQNMSPPPQQTRTILNSLALNQSNVGAAGGGDDGIIRFLDWRSGHCFQQEMAIVHPGSLESEACICAVSFDVTGSRLYTCGADKTIKMWRELY</sequence>
<accession>A0A0E0M3G2</accession>
<keyword evidence="6" id="KW-1185">Reference proteome</keyword>
<feature type="repeat" description="WD" evidence="4">
    <location>
        <begin position="154"/>
        <end position="176"/>
    </location>
</feature>
<dbReference type="AlphaFoldDB" id="A0A0E0M3G2"/>
<dbReference type="PROSITE" id="PS50294">
    <property type="entry name" value="WD_REPEATS_REGION"/>
    <property type="match status" value="1"/>
</dbReference>
<keyword evidence="1 4" id="KW-0853">WD repeat</keyword>
<reference evidence="5" key="1">
    <citation type="submission" date="2015-04" db="UniProtKB">
        <authorList>
            <consortium name="EnsemblPlants"/>
        </authorList>
    </citation>
    <scope>IDENTIFICATION</scope>
</reference>
<dbReference type="InterPro" id="IPR036322">
    <property type="entry name" value="WD40_repeat_dom_sf"/>
</dbReference>
<dbReference type="Gramene" id="OPUNC09G14980.1">
    <property type="protein sequence ID" value="OPUNC09G14980.1"/>
    <property type="gene ID" value="OPUNC09G14980"/>
</dbReference>
<feature type="repeat" description="WD" evidence="4">
    <location>
        <begin position="21"/>
        <end position="50"/>
    </location>
</feature>